<dbReference type="Proteomes" id="UP001217089">
    <property type="component" value="Unassembled WGS sequence"/>
</dbReference>
<name>A0ABQ9FBZ4_TEGGR</name>
<sequence>MGSLASKAYVQALSTENLKSAFRKTGIYRLNAKVIDPQVLMPSTINCNKEKTAKEECPTISTEEHPDVDIDKRNENHPMVDSDDNNVTLENDKEVCAMSDFVDKHENKIGKDNVKCFVKKRNSLSEVVAGKAITEDVVVRDITVTISLKWAWSKFLSVTILILCSEINL</sequence>
<comment type="caution">
    <text evidence="2">The sequence shown here is derived from an EMBL/GenBank/DDBJ whole genome shotgun (WGS) entry which is preliminary data.</text>
</comment>
<reference evidence="2 3" key="1">
    <citation type="submission" date="2022-12" db="EMBL/GenBank/DDBJ databases">
        <title>Chromosome-level genome of Tegillarca granosa.</title>
        <authorList>
            <person name="Kim J."/>
        </authorList>
    </citation>
    <scope>NUCLEOTIDE SEQUENCE [LARGE SCALE GENOMIC DNA]</scope>
    <source>
        <strain evidence="2">Teg-2019</strain>
        <tissue evidence="2">Adductor muscle</tissue>
    </source>
</reference>
<dbReference type="EMBL" id="JARBDR010000374">
    <property type="protein sequence ID" value="KAJ8313377.1"/>
    <property type="molecule type" value="Genomic_DNA"/>
</dbReference>
<protein>
    <submittedName>
        <fullName evidence="2">Uncharacterized protein</fullName>
    </submittedName>
</protein>
<proteinExistence type="predicted"/>
<organism evidence="2 3">
    <name type="scientific">Tegillarca granosa</name>
    <name type="common">Malaysian cockle</name>
    <name type="synonym">Anadara granosa</name>
    <dbReference type="NCBI Taxonomy" id="220873"/>
    <lineage>
        <taxon>Eukaryota</taxon>
        <taxon>Metazoa</taxon>
        <taxon>Spiralia</taxon>
        <taxon>Lophotrochozoa</taxon>
        <taxon>Mollusca</taxon>
        <taxon>Bivalvia</taxon>
        <taxon>Autobranchia</taxon>
        <taxon>Pteriomorphia</taxon>
        <taxon>Arcoida</taxon>
        <taxon>Arcoidea</taxon>
        <taxon>Arcidae</taxon>
        <taxon>Tegillarca</taxon>
    </lineage>
</organism>
<gene>
    <name evidence="2" type="ORF">KUTeg_009067</name>
</gene>
<evidence type="ECO:0000313" key="2">
    <source>
        <dbReference type="EMBL" id="KAJ8313377.1"/>
    </source>
</evidence>
<feature type="region of interest" description="Disordered" evidence="1">
    <location>
        <begin position="57"/>
        <end position="86"/>
    </location>
</feature>
<evidence type="ECO:0000256" key="1">
    <source>
        <dbReference type="SAM" id="MobiDB-lite"/>
    </source>
</evidence>
<keyword evidence="3" id="KW-1185">Reference proteome</keyword>
<evidence type="ECO:0000313" key="3">
    <source>
        <dbReference type="Proteomes" id="UP001217089"/>
    </source>
</evidence>
<accession>A0ABQ9FBZ4</accession>
<feature type="compositionally biased region" description="Basic and acidic residues" evidence="1">
    <location>
        <begin position="57"/>
        <end position="80"/>
    </location>
</feature>